<evidence type="ECO:0000256" key="8">
    <source>
        <dbReference type="ARBA" id="ARBA00022801"/>
    </source>
</evidence>
<dbReference type="InterPro" id="IPR005690">
    <property type="entry name" value="Toc86_159"/>
</dbReference>
<dbReference type="PROSITE" id="PS51720">
    <property type="entry name" value="G_AIG1"/>
    <property type="match status" value="1"/>
</dbReference>
<dbReference type="InterPro" id="IPR006703">
    <property type="entry name" value="G_AIG1"/>
</dbReference>
<keyword evidence="2" id="KW-0813">Transport</keyword>
<keyword evidence="7" id="KW-0547">Nucleotide-binding</keyword>
<evidence type="ECO:0000256" key="5">
    <source>
        <dbReference type="ARBA" id="ARBA00022692"/>
    </source>
</evidence>
<name>A0A6A3A3W1_HIBSY</name>
<feature type="region of interest" description="Disordered" evidence="18">
    <location>
        <begin position="313"/>
        <end position="378"/>
    </location>
</feature>
<feature type="compositionally biased region" description="Basic and acidic residues" evidence="18">
    <location>
        <begin position="413"/>
        <end position="434"/>
    </location>
</feature>
<feature type="region of interest" description="Disordered" evidence="18">
    <location>
        <begin position="18"/>
        <end position="41"/>
    </location>
</feature>
<feature type="compositionally biased region" description="Basic and acidic residues" evidence="18">
    <location>
        <begin position="253"/>
        <end position="265"/>
    </location>
</feature>
<dbReference type="GO" id="GO:0005525">
    <property type="term" value="F:GTP binding"/>
    <property type="evidence" value="ECO:0007669"/>
    <property type="project" value="UniProtKB-KW"/>
</dbReference>
<feature type="region of interest" description="Disordered" evidence="18">
    <location>
        <begin position="805"/>
        <end position="839"/>
    </location>
</feature>
<feature type="region of interest" description="Disordered" evidence="18">
    <location>
        <begin position="857"/>
        <end position="880"/>
    </location>
</feature>
<accession>A0A6A3A3W1</accession>
<keyword evidence="5" id="KW-0812">Transmembrane</keyword>
<dbReference type="Proteomes" id="UP000436088">
    <property type="component" value="Unassembled WGS sequence"/>
</dbReference>
<feature type="compositionally biased region" description="Basic and acidic residues" evidence="18">
    <location>
        <begin position="509"/>
        <end position="533"/>
    </location>
</feature>
<feature type="domain" description="AIG1-type G" evidence="19">
    <location>
        <begin position="952"/>
        <end position="1181"/>
    </location>
</feature>
<evidence type="ECO:0000256" key="10">
    <source>
        <dbReference type="ARBA" id="ARBA00022842"/>
    </source>
</evidence>
<keyword evidence="3" id="KW-0150">Chloroplast</keyword>
<gene>
    <name evidence="20" type="ORF">F3Y22_tig00110597pilonHSYRG00707</name>
</gene>
<keyword evidence="21" id="KW-1185">Reference proteome</keyword>
<dbReference type="GO" id="GO:0045036">
    <property type="term" value="P:protein targeting to chloroplast"/>
    <property type="evidence" value="ECO:0007669"/>
    <property type="project" value="InterPro"/>
</dbReference>
<keyword evidence="12" id="KW-1133">Transmembrane helix</keyword>
<dbReference type="GO" id="GO:0015031">
    <property type="term" value="P:protein transport"/>
    <property type="evidence" value="ECO:0007669"/>
    <property type="project" value="UniProtKB-KW"/>
</dbReference>
<comment type="subcellular location">
    <subcellularLocation>
        <location evidence="15">Plastid</location>
        <location evidence="15">Chloroplast outer membrane</location>
        <topology evidence="15">Single-pass membrane protein</topology>
    </subcellularLocation>
</comment>
<dbReference type="NCBIfam" id="TIGR00993">
    <property type="entry name" value="3a0901s04IAP86"/>
    <property type="match status" value="1"/>
</dbReference>
<evidence type="ECO:0000256" key="15">
    <source>
        <dbReference type="ARBA" id="ARBA00023766"/>
    </source>
</evidence>
<protein>
    <submittedName>
        <fullName evidence="20">TOC120 protein</fullName>
    </submittedName>
</protein>
<evidence type="ECO:0000256" key="1">
    <source>
        <dbReference type="ARBA" id="ARBA00001946"/>
    </source>
</evidence>
<keyword evidence="4" id="KW-0934">Plastid</keyword>
<evidence type="ECO:0000256" key="18">
    <source>
        <dbReference type="SAM" id="MobiDB-lite"/>
    </source>
</evidence>
<dbReference type="GO" id="GO:0046872">
    <property type="term" value="F:metal ion binding"/>
    <property type="evidence" value="ECO:0007669"/>
    <property type="project" value="UniProtKB-KW"/>
</dbReference>
<feature type="compositionally biased region" description="Basic and acidic residues" evidence="18">
    <location>
        <begin position="617"/>
        <end position="626"/>
    </location>
</feature>
<proteinExistence type="inferred from homology"/>
<evidence type="ECO:0000259" key="19">
    <source>
        <dbReference type="PROSITE" id="PS51720"/>
    </source>
</evidence>
<dbReference type="EMBL" id="VEPZ02001044">
    <property type="protein sequence ID" value="KAE8698723.1"/>
    <property type="molecule type" value="Genomic_DNA"/>
</dbReference>
<evidence type="ECO:0000256" key="3">
    <source>
        <dbReference type="ARBA" id="ARBA00022528"/>
    </source>
</evidence>
<evidence type="ECO:0000313" key="20">
    <source>
        <dbReference type="EMBL" id="KAE8698723.1"/>
    </source>
</evidence>
<comment type="function">
    <text evidence="17">GTPase involved in protein precursor import into chloroplasts. Seems to recognize chloroplast-destined precursor proteins and regulate their presentation to the translocation channel through GTP hydrolysis. Probably specialized in the import of nuclear encoded non-photosynthetic preproteins from the cytoplasm to the chloroplast.</text>
</comment>
<feature type="region of interest" description="Disordered" evidence="18">
    <location>
        <begin position="509"/>
        <end position="626"/>
    </location>
</feature>
<dbReference type="Pfam" id="PF04548">
    <property type="entry name" value="AIG1"/>
    <property type="match status" value="1"/>
</dbReference>
<keyword evidence="6" id="KW-0479">Metal-binding</keyword>
<evidence type="ECO:0000256" key="14">
    <source>
        <dbReference type="ARBA" id="ARBA00023136"/>
    </source>
</evidence>
<evidence type="ECO:0000256" key="11">
    <source>
        <dbReference type="ARBA" id="ARBA00022927"/>
    </source>
</evidence>
<dbReference type="InterPro" id="IPR027417">
    <property type="entry name" value="P-loop_NTPase"/>
</dbReference>
<dbReference type="SUPFAM" id="SSF52540">
    <property type="entry name" value="P-loop containing nucleoside triphosphate hydrolases"/>
    <property type="match status" value="1"/>
</dbReference>
<feature type="region of interest" description="Disordered" evidence="18">
    <location>
        <begin position="1209"/>
        <end position="1238"/>
    </location>
</feature>
<feature type="region of interest" description="Disordered" evidence="18">
    <location>
        <begin position="413"/>
        <end position="459"/>
    </location>
</feature>
<dbReference type="PANTHER" id="PTHR10903">
    <property type="entry name" value="GTPASE, IMAP FAMILY MEMBER-RELATED"/>
    <property type="match status" value="1"/>
</dbReference>
<feature type="compositionally biased region" description="Polar residues" evidence="18">
    <location>
        <begin position="315"/>
        <end position="324"/>
    </location>
</feature>
<dbReference type="CDD" id="cd01853">
    <property type="entry name" value="Toc34_like"/>
    <property type="match status" value="1"/>
</dbReference>
<feature type="compositionally biased region" description="Basic and acidic residues" evidence="18">
    <location>
        <begin position="738"/>
        <end position="758"/>
    </location>
</feature>
<feature type="compositionally biased region" description="Basic and acidic residues" evidence="18">
    <location>
        <begin position="343"/>
        <end position="362"/>
    </location>
</feature>
<feature type="region of interest" description="Disordered" evidence="18">
    <location>
        <begin position="656"/>
        <end position="789"/>
    </location>
</feature>
<evidence type="ECO:0000256" key="12">
    <source>
        <dbReference type="ARBA" id="ARBA00022989"/>
    </source>
</evidence>
<evidence type="ECO:0000256" key="6">
    <source>
        <dbReference type="ARBA" id="ARBA00022723"/>
    </source>
</evidence>
<dbReference type="FunFam" id="3.40.50.300:FF:000413">
    <property type="entry name" value="Translocase of chloroplast 120, chloroplastic"/>
    <property type="match status" value="1"/>
</dbReference>
<keyword evidence="10" id="KW-0460">Magnesium</keyword>
<keyword evidence="9" id="KW-1002">Plastid outer membrane</keyword>
<dbReference type="PANTHER" id="PTHR10903:SF135">
    <property type="entry name" value="TRANSLOCASE OF CHLOROPLAST 120, CHLOROPLASTIC-RELATED"/>
    <property type="match status" value="1"/>
</dbReference>
<keyword evidence="8" id="KW-0378">Hydrolase</keyword>
<dbReference type="Pfam" id="PF11886">
    <property type="entry name" value="TOC159_MAD"/>
    <property type="match status" value="1"/>
</dbReference>
<evidence type="ECO:0000256" key="13">
    <source>
        <dbReference type="ARBA" id="ARBA00023134"/>
    </source>
</evidence>
<evidence type="ECO:0000256" key="17">
    <source>
        <dbReference type="ARBA" id="ARBA00045184"/>
    </source>
</evidence>
<feature type="compositionally biased region" description="Low complexity" evidence="18">
    <location>
        <begin position="818"/>
        <end position="827"/>
    </location>
</feature>
<feature type="region of interest" description="Disordered" evidence="18">
    <location>
        <begin position="167"/>
        <end position="216"/>
    </location>
</feature>
<dbReference type="Gene3D" id="3.40.50.300">
    <property type="entry name" value="P-loop containing nucleotide triphosphate hydrolases"/>
    <property type="match status" value="1"/>
</dbReference>
<evidence type="ECO:0000256" key="7">
    <source>
        <dbReference type="ARBA" id="ARBA00022741"/>
    </source>
</evidence>
<feature type="compositionally biased region" description="Acidic residues" evidence="18">
    <location>
        <begin position="1212"/>
        <end position="1237"/>
    </location>
</feature>
<sequence length="1587" mass="171169">MENGAGMVDDSVTVDNKIVDERVANDDGKEKVDGGLDETKDVKDDVFEEAIEAQENLPELTEISEMDNGSGVAGAIGNGDTNGDTDLQEVKENSNSESEAETFEEAVGFPIDVGSEEDMVPSEAGPQVDVVPGNVGPQVNTSPSEIVVQEGLELSVDEHKDEELFCGENVGGGVVSNKIDEGGTEMGSGTDELSGGKELLEIGSTGEIEVPRDENEGNTMMDSLIEKHVNGVADAEYLEGTLADKNLETPEVAKLEEDVKMDPKLEVLPQADKGEESPEGAVATDFQDKMAGATADTSAGMIGNEIEALHDKSANFDTGDQGKQSAEVKNAKAGLGSVDAGDEGEKATMEVAKVEEDVKMDPNSEVLPQPDKGEESTVGVVATDFQDKMARASADTSAGMIVNEIEALHVKSTDFDTGDQGKESAEVKDAKADLDSVDAGDEGEKATPEVSKVEDDDKMDLKLEVLPQAVKGEESTEGAVATDFQDITAGASADTSAGMIVNEVGALHDKSTDFDTGNRRKESAKVKDAKADLDSVDAGDEGAKATSEVAKVEEDVKMDPKLEVLPQADKGEESTEGAVATDFQDKMSGSSADTSAGMIVNEIEASQDKSPNFDTGDQGKESAKMKDAKADLYSVDAGNEGEKAFKALATAKTVDNTNGEVKDSLDAEGLKNNCAVDKPEDKPSQLSRSVEGTVAPEVGDLLSPEKLRDQKNEKIEAGKSDLRSEVHYDSQSQLPDEMVDKVQDIKSSTEEPEKKSEKDQEDMQSTKVTRDQEVQQHAPVSSLSLKSEVFGKKADIVQAMKQNIPRVEEREISPTPVPSSSVRSVNSATPPHPAGLGRAAPLLEPAPRVVQQPRVNGNVSQAAQRNEDPASGEADESDETREKLQLIRVKFLRLAHRLGQGPHNVVVAQVLYRLGLAEQLQGRNGGRVGAFSFDRASAMAEQLEAAGNEPLDFSCTIMVLGKTGVGKSATINSIFDEVKFGTDAFQTGTKKVQDVVGTVHGIKVRIIDTPGLLPSWSDQHQNEKTLHSVKHFIKKTPPDIVLYLDRLDMQTRDFGDMPLLRTITEIFGPSIWFNAIVVLTHAASAPPDGPNGTASSYDMFVTQRTHVVQQAIRQAAGDMRLMNPVSLVENHSACRTNRAGQRVLPNGQVWKPHLLLLSFASKILAEANTLLKLQDTPPGKPFATQARTPPLPFLLSSLLQSRPQVKLPEEQQFGDEDGLDDDLVESSDSEDEPEYDELPPFKRLTKAQIAKLTKAQKKAYFDELEYREKLFMKKQLKEEKRQRKMMKKMAAAAKDLPSEYGDSAEEESSGASSVPVPMPDLALPASFDSDNPTHRYRYLDSSNPWLVRPVLDTHGWDHDVGYEGINMERLFVAKDKFPISFSGQITKDKKDANVQMELASSLKHEGGKATSLGFDMQTVGKDLAYTLRGETRFSNFRKNKANAGISLTVLGDTLSTGVKVEDKLIANKRFQVVMTGGAMTSRGDIAFGGSLEAQLRDKDYPLGRSSSTLGLSVMDWHGDLAIGCNIQSQVPVGRSTNLIARANLNNRGAGQVSIRINSSEQLQLALVSLLPLLKKVLGYSQQMQYGQ</sequence>
<feature type="region of interest" description="Disordered" evidence="18">
    <location>
        <begin position="115"/>
        <end position="143"/>
    </location>
</feature>
<keyword evidence="13" id="KW-0342">GTP-binding</keyword>
<feature type="compositionally biased region" description="Basic and acidic residues" evidence="18">
    <location>
        <begin position="660"/>
        <end position="669"/>
    </location>
</feature>
<evidence type="ECO:0000256" key="4">
    <source>
        <dbReference type="ARBA" id="ARBA00022640"/>
    </source>
</evidence>
<evidence type="ECO:0000256" key="9">
    <source>
        <dbReference type="ARBA" id="ARBA00022805"/>
    </source>
</evidence>
<keyword evidence="14" id="KW-0472">Membrane</keyword>
<feature type="compositionally biased region" description="Basic and acidic residues" evidence="18">
    <location>
        <begin position="703"/>
        <end position="728"/>
    </location>
</feature>
<evidence type="ECO:0000313" key="21">
    <source>
        <dbReference type="Proteomes" id="UP000436088"/>
    </source>
</evidence>
<comment type="cofactor">
    <cofactor evidence="1">
        <name>Mg(2+)</name>
        <dbReference type="ChEBI" id="CHEBI:18420"/>
    </cofactor>
</comment>
<dbReference type="GO" id="GO:0003924">
    <property type="term" value="F:GTPase activity"/>
    <property type="evidence" value="ECO:0007669"/>
    <property type="project" value="InterPro"/>
</dbReference>
<comment type="caution">
    <text evidence="20">The sequence shown here is derived from an EMBL/GenBank/DDBJ whole genome shotgun (WGS) entry which is preliminary data.</text>
</comment>
<keyword evidence="11" id="KW-0653">Protein transport</keyword>
<feature type="region of interest" description="Disordered" evidence="18">
    <location>
        <begin position="253"/>
        <end position="288"/>
    </location>
</feature>
<comment type="similarity">
    <text evidence="16">Belongs to the TRAFAC class TrmE-Era-EngA-EngB-Septin-like GTPase superfamily. AIG1/Toc34/Toc159-like paraseptin GTPase family. TOC159 subfamily.</text>
</comment>
<organism evidence="20 21">
    <name type="scientific">Hibiscus syriacus</name>
    <name type="common">Rose of Sharon</name>
    <dbReference type="NCBI Taxonomy" id="106335"/>
    <lineage>
        <taxon>Eukaryota</taxon>
        <taxon>Viridiplantae</taxon>
        <taxon>Streptophyta</taxon>
        <taxon>Embryophyta</taxon>
        <taxon>Tracheophyta</taxon>
        <taxon>Spermatophyta</taxon>
        <taxon>Magnoliopsida</taxon>
        <taxon>eudicotyledons</taxon>
        <taxon>Gunneridae</taxon>
        <taxon>Pentapetalae</taxon>
        <taxon>rosids</taxon>
        <taxon>malvids</taxon>
        <taxon>Malvales</taxon>
        <taxon>Malvaceae</taxon>
        <taxon>Malvoideae</taxon>
        <taxon>Hibiscus</taxon>
    </lineage>
</organism>
<feature type="compositionally biased region" description="Basic and acidic residues" evidence="18">
    <location>
        <begin position="442"/>
        <end position="459"/>
    </location>
</feature>
<evidence type="ECO:0000256" key="2">
    <source>
        <dbReference type="ARBA" id="ARBA00022448"/>
    </source>
</evidence>
<evidence type="ECO:0000256" key="16">
    <source>
        <dbReference type="ARBA" id="ARBA00023775"/>
    </source>
</evidence>
<feature type="compositionally biased region" description="Basic and acidic residues" evidence="18">
    <location>
        <begin position="550"/>
        <end position="562"/>
    </location>
</feature>
<reference evidence="20" key="1">
    <citation type="submission" date="2019-09" db="EMBL/GenBank/DDBJ databases">
        <title>Draft genome information of white flower Hibiscus syriacus.</title>
        <authorList>
            <person name="Kim Y.-M."/>
        </authorList>
    </citation>
    <scope>NUCLEOTIDE SEQUENCE [LARGE SCALE GENOMIC DNA]</scope>
    <source>
        <strain evidence="20">YM2019G1</strain>
    </source>
</reference>
<dbReference type="InterPro" id="IPR045058">
    <property type="entry name" value="GIMA/IAN/Toc"/>
</dbReference>
<feature type="region of interest" description="Disordered" evidence="18">
    <location>
        <begin position="1295"/>
        <end position="1327"/>
    </location>
</feature>
<dbReference type="InterPro" id="IPR024283">
    <property type="entry name" value="TOC159_MAD"/>
</dbReference>
<dbReference type="GO" id="GO:0009707">
    <property type="term" value="C:chloroplast outer membrane"/>
    <property type="evidence" value="ECO:0007669"/>
    <property type="project" value="UniProtKB-SubCell"/>
</dbReference>
<feature type="region of interest" description="Disordered" evidence="18">
    <location>
        <begin position="54"/>
        <end position="103"/>
    </location>
</feature>